<evidence type="ECO:0000259" key="7">
    <source>
        <dbReference type="Pfam" id="PF13664"/>
    </source>
</evidence>
<evidence type="ECO:0000256" key="6">
    <source>
        <dbReference type="SAM" id="Phobius"/>
    </source>
</evidence>
<organism evidence="8 9">
    <name type="scientific">Candidatus Fervidibacter japonicus</name>
    <dbReference type="NCBI Taxonomy" id="2035412"/>
    <lineage>
        <taxon>Bacteria</taxon>
        <taxon>Candidatus Fervidibacterota</taxon>
        <taxon>Candidatus Fervidibacter</taxon>
    </lineage>
</organism>
<feature type="transmembrane region" description="Helical" evidence="6">
    <location>
        <begin position="52"/>
        <end position="75"/>
    </location>
</feature>
<evidence type="ECO:0000256" key="5">
    <source>
        <dbReference type="ARBA" id="ARBA00023136"/>
    </source>
</evidence>
<sequence>MWSLYFLAVWLHVLAATVWVGGMLFLSFVVIPTLRHPEVQPHRVKLLSLMAVRFRVIGWIALTTLLITGLFNVAARGFTVRDAFTGLLWEGEFGQTLAEKLTTFAVIVLLSAAHDFWVGPKATASAQQGNPSADLERWRKAAAWLGRINVALALLMVAFGVMLVRGRPF</sequence>
<dbReference type="PANTHER" id="PTHR34820:SF4">
    <property type="entry name" value="INNER MEMBRANE PROTEIN YEBZ"/>
    <property type="match status" value="1"/>
</dbReference>
<dbReference type="EMBL" id="BEHT01000011">
    <property type="protein sequence ID" value="GBC98453.1"/>
    <property type="molecule type" value="Genomic_DNA"/>
</dbReference>
<dbReference type="PANTHER" id="PTHR34820">
    <property type="entry name" value="INNER MEMBRANE PROTEIN YEBZ"/>
    <property type="match status" value="1"/>
</dbReference>
<name>A0A2H5XB89_9BACT</name>
<keyword evidence="3 6" id="KW-0812">Transmembrane</keyword>
<dbReference type="InterPro" id="IPR032694">
    <property type="entry name" value="CopC/D"/>
</dbReference>
<evidence type="ECO:0000313" key="9">
    <source>
        <dbReference type="Proteomes" id="UP000236173"/>
    </source>
</evidence>
<dbReference type="GO" id="GO:0030313">
    <property type="term" value="C:cell envelope"/>
    <property type="evidence" value="ECO:0007669"/>
    <property type="project" value="UniProtKB-SubCell"/>
</dbReference>
<evidence type="ECO:0000256" key="3">
    <source>
        <dbReference type="ARBA" id="ARBA00022692"/>
    </source>
</evidence>
<feature type="transmembrane region" description="Helical" evidence="6">
    <location>
        <begin position="144"/>
        <end position="164"/>
    </location>
</feature>
<gene>
    <name evidence="8" type="ORF">HRbin17_00965</name>
</gene>
<keyword evidence="5 6" id="KW-0472">Membrane</keyword>
<evidence type="ECO:0000256" key="2">
    <source>
        <dbReference type="ARBA" id="ARBA00004370"/>
    </source>
</evidence>
<feature type="transmembrane region" description="Helical" evidence="6">
    <location>
        <begin position="6"/>
        <end position="31"/>
    </location>
</feature>
<evidence type="ECO:0000313" key="8">
    <source>
        <dbReference type="EMBL" id="GBC98453.1"/>
    </source>
</evidence>
<comment type="caution">
    <text evidence="8">The sequence shown here is derived from an EMBL/GenBank/DDBJ whole genome shotgun (WGS) entry which is preliminary data.</text>
</comment>
<proteinExistence type="predicted"/>
<accession>A0A2H5XB89</accession>
<evidence type="ECO:0000256" key="4">
    <source>
        <dbReference type="ARBA" id="ARBA00022989"/>
    </source>
</evidence>
<dbReference type="Pfam" id="PF13664">
    <property type="entry name" value="DUF4149"/>
    <property type="match status" value="1"/>
</dbReference>
<dbReference type="AlphaFoldDB" id="A0A2H5XB89"/>
<feature type="domain" description="TMEM205-like" evidence="7">
    <location>
        <begin position="14"/>
        <end position="130"/>
    </location>
</feature>
<keyword evidence="4 6" id="KW-1133">Transmembrane helix</keyword>
<comment type="subcellular location">
    <subcellularLocation>
        <location evidence="1">Cell envelope</location>
    </subcellularLocation>
    <subcellularLocation>
        <location evidence="2">Membrane</location>
    </subcellularLocation>
</comment>
<evidence type="ECO:0000256" key="1">
    <source>
        <dbReference type="ARBA" id="ARBA00004196"/>
    </source>
</evidence>
<protein>
    <recommendedName>
        <fullName evidence="7">TMEM205-like domain-containing protein</fullName>
    </recommendedName>
</protein>
<dbReference type="GO" id="GO:0006825">
    <property type="term" value="P:copper ion transport"/>
    <property type="evidence" value="ECO:0007669"/>
    <property type="project" value="InterPro"/>
</dbReference>
<dbReference type="GO" id="GO:0005886">
    <property type="term" value="C:plasma membrane"/>
    <property type="evidence" value="ECO:0007669"/>
    <property type="project" value="TreeGrafter"/>
</dbReference>
<dbReference type="InterPro" id="IPR025423">
    <property type="entry name" value="TMEM205-like"/>
</dbReference>
<reference evidence="9" key="1">
    <citation type="submission" date="2017-09" db="EMBL/GenBank/DDBJ databases">
        <title>Metaegenomics of thermophilic ammonia-oxidizing enrichment culture.</title>
        <authorList>
            <person name="Kato S."/>
            <person name="Suzuki K."/>
        </authorList>
    </citation>
    <scope>NUCLEOTIDE SEQUENCE [LARGE SCALE GENOMIC DNA]</scope>
</reference>
<dbReference type="Proteomes" id="UP000236173">
    <property type="component" value="Unassembled WGS sequence"/>
</dbReference>